<comment type="caution">
    <text evidence="3">The sequence shown here is derived from an EMBL/GenBank/DDBJ whole genome shotgun (WGS) entry which is preliminary data.</text>
</comment>
<keyword evidence="2" id="KW-1133">Transmembrane helix</keyword>
<feature type="transmembrane region" description="Helical" evidence="2">
    <location>
        <begin position="147"/>
        <end position="167"/>
    </location>
</feature>
<accession>A0A8H3G9S3</accession>
<name>A0A8H3G9S3_9AGAM</name>
<feature type="compositionally biased region" description="Polar residues" evidence="1">
    <location>
        <begin position="557"/>
        <end position="570"/>
    </location>
</feature>
<evidence type="ECO:0000256" key="1">
    <source>
        <dbReference type="SAM" id="MobiDB-lite"/>
    </source>
</evidence>
<gene>
    <name evidence="3" type="ORF">RDB_LOCUS132083</name>
</gene>
<feature type="transmembrane region" description="Helical" evidence="2">
    <location>
        <begin position="94"/>
        <end position="114"/>
    </location>
</feature>
<keyword evidence="2" id="KW-0472">Membrane</keyword>
<feature type="transmembrane region" description="Helical" evidence="2">
    <location>
        <begin position="62"/>
        <end position="88"/>
    </location>
</feature>
<keyword evidence="2" id="KW-0812">Transmembrane</keyword>
<sequence>MRTLDFTTVSTLLRSPYRLIYALPLLLLSILLLFAGTFLTLDRTRSFASSSDVKKTAPSYRLESGIGGLVIGWVLGVHSTTLISLAILNQTETAHLSPPVFLIIWLLSAVILTLICGRWKYAALVLGGILGGICTGIILAISLHPSLLARLVLTLIATVVLTGGALFPFPVMRHVSLRIATSSAGAVGIINACSILGSSATNNKLSSWENVWLHLFLLHDSDSAELQWGTGRSKGLTAACCFLWMIGAACDWYLKRRFGEDPDEAWDSVLGSYTARFPPGSGTFTTIKSRWDAFKEKVTSTANNSRAEKSYIYPPDSQLAPTLPKFRQDPKAPPVFKPRVPGTFHPDPYDSDSDSDLAEGEKTMARTSNERKWTASTNYSDSTLVNADNLYRHRGVGGTFSRPPFLTASPLSSHIEYGDKDAERSPELNLGPHRIEPSKDLCENWRPVFLKRSDSAKSAKAEIAEVESRDVTSMAPLALYSSDNQCDRPVSVHQGSGAATPLHALPEGYSSAPGLVPATPSLIRALDRVSRAQKQAYSGGLMNDGTNEFARGVLLENNGNSDPNISTGQPESREKDRWRGFWNEVQQKAAGP</sequence>
<organism evidence="3 4">
    <name type="scientific">Rhizoctonia solani</name>
    <dbReference type="NCBI Taxonomy" id="456999"/>
    <lineage>
        <taxon>Eukaryota</taxon>
        <taxon>Fungi</taxon>
        <taxon>Dikarya</taxon>
        <taxon>Basidiomycota</taxon>
        <taxon>Agaricomycotina</taxon>
        <taxon>Agaricomycetes</taxon>
        <taxon>Cantharellales</taxon>
        <taxon>Ceratobasidiaceae</taxon>
        <taxon>Rhizoctonia</taxon>
    </lineage>
</organism>
<evidence type="ECO:0000256" key="2">
    <source>
        <dbReference type="SAM" id="Phobius"/>
    </source>
</evidence>
<feature type="region of interest" description="Disordered" evidence="1">
    <location>
        <begin position="333"/>
        <end position="373"/>
    </location>
</feature>
<dbReference type="Proteomes" id="UP000663846">
    <property type="component" value="Unassembled WGS sequence"/>
</dbReference>
<feature type="compositionally biased region" description="Basic and acidic residues" evidence="1">
    <location>
        <begin position="359"/>
        <end position="373"/>
    </location>
</feature>
<evidence type="ECO:0008006" key="5">
    <source>
        <dbReference type="Google" id="ProtNLM"/>
    </source>
</evidence>
<feature type="transmembrane region" description="Helical" evidence="2">
    <location>
        <begin position="20"/>
        <end position="41"/>
    </location>
</feature>
<evidence type="ECO:0000313" key="3">
    <source>
        <dbReference type="EMBL" id="CAE6442429.1"/>
    </source>
</evidence>
<protein>
    <recommendedName>
        <fullName evidence="5">DUF4203 domain-containing protein</fullName>
    </recommendedName>
</protein>
<evidence type="ECO:0000313" key="4">
    <source>
        <dbReference type="Proteomes" id="UP000663846"/>
    </source>
</evidence>
<feature type="region of interest" description="Disordered" evidence="1">
    <location>
        <begin position="554"/>
        <end position="579"/>
    </location>
</feature>
<dbReference type="EMBL" id="CAJMWS010000409">
    <property type="protein sequence ID" value="CAE6442429.1"/>
    <property type="molecule type" value="Genomic_DNA"/>
</dbReference>
<reference evidence="3" key="1">
    <citation type="submission" date="2021-01" db="EMBL/GenBank/DDBJ databases">
        <authorList>
            <person name="Kaushik A."/>
        </authorList>
    </citation>
    <scope>NUCLEOTIDE SEQUENCE</scope>
    <source>
        <strain evidence="3">AG1-1C</strain>
    </source>
</reference>
<feature type="transmembrane region" description="Helical" evidence="2">
    <location>
        <begin position="121"/>
        <end position="141"/>
    </location>
</feature>
<feature type="compositionally biased region" description="Acidic residues" evidence="1">
    <location>
        <begin position="349"/>
        <end position="358"/>
    </location>
</feature>
<dbReference type="AlphaFoldDB" id="A0A8H3G9S3"/>
<proteinExistence type="predicted"/>